<reference evidence="4 5" key="1">
    <citation type="journal article" date="2016" name="Mol. Biol. Evol.">
        <title>Genome-Wide Survey of Gut Fungi (Harpellales) Reveals the First Horizontally Transferred Ubiquitin Gene from a Mosquito Host.</title>
        <authorList>
            <person name="Wang Y."/>
            <person name="White M.M."/>
            <person name="Kvist S."/>
            <person name="Moncalvo J.M."/>
        </authorList>
    </citation>
    <scope>NUCLEOTIDE SEQUENCE [LARGE SCALE GENOMIC DNA]</scope>
    <source>
        <strain evidence="4 5">ALG-7-W6</strain>
    </source>
</reference>
<dbReference type="STRING" id="133383.A0A1R0GMA3"/>
<dbReference type="GO" id="GO:0006396">
    <property type="term" value="P:RNA processing"/>
    <property type="evidence" value="ECO:0007669"/>
    <property type="project" value="InterPro"/>
</dbReference>
<proteinExistence type="predicted"/>
<dbReference type="Proteomes" id="UP000187455">
    <property type="component" value="Unassembled WGS sequence"/>
</dbReference>
<dbReference type="GO" id="GO:1990904">
    <property type="term" value="C:ribonucleoprotein complex"/>
    <property type="evidence" value="ECO:0007669"/>
    <property type="project" value="InterPro"/>
</dbReference>
<evidence type="ECO:0000313" key="4">
    <source>
        <dbReference type="EMBL" id="OLY78010.1"/>
    </source>
</evidence>
<organism evidence="4 5">
    <name type="scientific">Smittium mucronatum</name>
    <dbReference type="NCBI Taxonomy" id="133383"/>
    <lineage>
        <taxon>Eukaryota</taxon>
        <taxon>Fungi</taxon>
        <taxon>Fungi incertae sedis</taxon>
        <taxon>Zoopagomycota</taxon>
        <taxon>Kickxellomycotina</taxon>
        <taxon>Harpellomycetes</taxon>
        <taxon>Harpellales</taxon>
        <taxon>Legeriomycetaceae</taxon>
        <taxon>Smittium</taxon>
    </lineage>
</organism>
<keyword evidence="5" id="KW-1185">Reference proteome</keyword>
<gene>
    <name evidence="4" type="ORF">AYI68_g7950</name>
</gene>
<feature type="domain" description="HTH La-type RNA-binding" evidence="3">
    <location>
        <begin position="1"/>
        <end position="109"/>
    </location>
</feature>
<keyword evidence="1 2" id="KW-0694">RNA-binding</keyword>
<evidence type="ECO:0000256" key="2">
    <source>
        <dbReference type="PROSITE-ProRule" id="PRU00332"/>
    </source>
</evidence>
<accession>A0A1R0GMA3</accession>
<dbReference type="SMART" id="SM00715">
    <property type="entry name" value="LA"/>
    <property type="match status" value="1"/>
</dbReference>
<dbReference type="InterPro" id="IPR006630">
    <property type="entry name" value="La_HTH"/>
</dbReference>
<name>A0A1R0GMA3_9FUNG</name>
<feature type="non-terminal residue" evidence="4">
    <location>
        <position position="183"/>
    </location>
</feature>
<comment type="caution">
    <text evidence="4">The sequence shown here is derived from an EMBL/GenBank/DDBJ whole genome shotgun (WGS) entry which is preliminary data.</text>
</comment>
<dbReference type="OrthoDB" id="439993at2759"/>
<dbReference type="InterPro" id="IPR036390">
    <property type="entry name" value="WH_DNA-bd_sf"/>
</dbReference>
<dbReference type="Gene3D" id="1.10.10.10">
    <property type="entry name" value="Winged helix-like DNA-binding domain superfamily/Winged helix DNA-binding domain"/>
    <property type="match status" value="1"/>
</dbReference>
<dbReference type="Pfam" id="PF05383">
    <property type="entry name" value="La"/>
    <property type="match status" value="1"/>
</dbReference>
<dbReference type="EMBL" id="LSSL01007410">
    <property type="protein sequence ID" value="OLY78010.1"/>
    <property type="molecule type" value="Genomic_DNA"/>
</dbReference>
<dbReference type="AlphaFoldDB" id="A0A1R0GMA3"/>
<dbReference type="InterPro" id="IPR036388">
    <property type="entry name" value="WH-like_DNA-bd_sf"/>
</dbReference>
<evidence type="ECO:0000256" key="1">
    <source>
        <dbReference type="ARBA" id="ARBA00022884"/>
    </source>
</evidence>
<evidence type="ECO:0000259" key="3">
    <source>
        <dbReference type="PROSITE" id="PS50961"/>
    </source>
</evidence>
<dbReference type="InterPro" id="IPR002344">
    <property type="entry name" value="Lupus_La"/>
</dbReference>
<dbReference type="PRINTS" id="PR00302">
    <property type="entry name" value="LUPUSLA"/>
</dbReference>
<evidence type="ECO:0000313" key="5">
    <source>
        <dbReference type="Proteomes" id="UP000187455"/>
    </source>
</evidence>
<dbReference type="GO" id="GO:0003723">
    <property type="term" value="F:RNA binding"/>
    <property type="evidence" value="ECO:0007669"/>
    <property type="project" value="UniProtKB-UniRule"/>
</dbReference>
<sequence length="183" mass="21471">MESSITKVYNQVAHYFSDANLNWDGFMREKLALDDGWVDLRVLVTFNKLKQEVLEYMEENDIEADDSKVVETLNKILDEECKRHNTLELLVVDPETIKIRRTVPYTRNNAWFDKTVHLSFGRKETTRDILDLIKTKMGEYGRVDLIRTRKYFNKRGATRADRYVPKGKFLVEFSTPEEAQAAV</sequence>
<protein>
    <submittedName>
        <fullName evidence="4">Lupus La protein-like protein</fullName>
    </submittedName>
</protein>
<dbReference type="GO" id="GO:0005634">
    <property type="term" value="C:nucleus"/>
    <property type="evidence" value="ECO:0007669"/>
    <property type="project" value="InterPro"/>
</dbReference>
<dbReference type="SUPFAM" id="SSF46785">
    <property type="entry name" value="Winged helix' DNA-binding domain"/>
    <property type="match status" value="1"/>
</dbReference>
<dbReference type="PROSITE" id="PS50961">
    <property type="entry name" value="HTH_LA"/>
    <property type="match status" value="1"/>
</dbReference>